<name>A0A8H6TLK1_MYCCL</name>
<protein>
    <submittedName>
        <fullName evidence="2">Uncharacterized protein</fullName>
    </submittedName>
</protein>
<comment type="caution">
    <text evidence="2">The sequence shown here is derived from an EMBL/GenBank/DDBJ whole genome shotgun (WGS) entry which is preliminary data.</text>
</comment>
<proteinExistence type="predicted"/>
<feature type="compositionally biased region" description="Low complexity" evidence="1">
    <location>
        <begin position="1"/>
        <end position="13"/>
    </location>
</feature>
<evidence type="ECO:0000313" key="3">
    <source>
        <dbReference type="Proteomes" id="UP000613580"/>
    </source>
</evidence>
<keyword evidence="3" id="KW-1185">Reference proteome</keyword>
<accession>A0A8H6TLK1</accession>
<evidence type="ECO:0000256" key="1">
    <source>
        <dbReference type="SAM" id="MobiDB-lite"/>
    </source>
</evidence>
<sequence length="241" mass="26901">MVAAGEEGATTTASDSSSPWPIKHRPSLPLPASRGCPSIARPSCPRWRLADERGVLKSQSRRRTECVCKWRDERVMPQKQQEGVRRRAAWPGAPDNTAISRTPTLETAVGTRMTGGDWVYGSGEWDATLGLVTQGLIDYMRRSRRRCQIPSISRSAAHPSPLRLARSSAVAVLQLWWWTAYHWHAKRRAERSSVGWTEGCWLPTSFPRSLSTLSSSSRLRILVFELLPCSLTYSHSSSSPS</sequence>
<dbReference type="Proteomes" id="UP000613580">
    <property type="component" value="Unassembled WGS sequence"/>
</dbReference>
<gene>
    <name evidence="2" type="ORF">HMN09_00213600</name>
</gene>
<dbReference type="EMBL" id="JACAZE010000002">
    <property type="protein sequence ID" value="KAF7321245.1"/>
    <property type="molecule type" value="Genomic_DNA"/>
</dbReference>
<feature type="region of interest" description="Disordered" evidence="1">
    <location>
        <begin position="1"/>
        <end position="36"/>
    </location>
</feature>
<feature type="region of interest" description="Disordered" evidence="1">
    <location>
        <begin position="79"/>
        <end position="100"/>
    </location>
</feature>
<reference evidence="2" key="1">
    <citation type="submission" date="2020-05" db="EMBL/GenBank/DDBJ databases">
        <title>Mycena genomes resolve the evolution of fungal bioluminescence.</title>
        <authorList>
            <person name="Tsai I.J."/>
        </authorList>
    </citation>
    <scope>NUCLEOTIDE SEQUENCE</scope>
    <source>
        <strain evidence="2">110903Hualien_Pintung</strain>
    </source>
</reference>
<dbReference type="AlphaFoldDB" id="A0A8H6TLK1"/>
<evidence type="ECO:0000313" key="2">
    <source>
        <dbReference type="EMBL" id="KAF7321245.1"/>
    </source>
</evidence>
<organism evidence="2 3">
    <name type="scientific">Mycena chlorophos</name>
    <name type="common">Agaric fungus</name>
    <name type="synonym">Agaricus chlorophos</name>
    <dbReference type="NCBI Taxonomy" id="658473"/>
    <lineage>
        <taxon>Eukaryota</taxon>
        <taxon>Fungi</taxon>
        <taxon>Dikarya</taxon>
        <taxon>Basidiomycota</taxon>
        <taxon>Agaricomycotina</taxon>
        <taxon>Agaricomycetes</taxon>
        <taxon>Agaricomycetidae</taxon>
        <taxon>Agaricales</taxon>
        <taxon>Marasmiineae</taxon>
        <taxon>Mycenaceae</taxon>
        <taxon>Mycena</taxon>
    </lineage>
</organism>